<proteinExistence type="predicted"/>
<dbReference type="EMBL" id="JBITWC010000003">
    <property type="protein sequence ID" value="MFI8748887.1"/>
    <property type="molecule type" value="Genomic_DNA"/>
</dbReference>
<protein>
    <submittedName>
        <fullName evidence="1">Chromosome partitioning protein ParB</fullName>
    </submittedName>
</protein>
<evidence type="ECO:0000313" key="1">
    <source>
        <dbReference type="EMBL" id="MFI8748887.1"/>
    </source>
</evidence>
<comment type="caution">
    <text evidence="1">The sequence shown here is derived from an EMBL/GenBank/DDBJ whole genome shotgun (WGS) entry which is preliminary data.</text>
</comment>
<organism evidence="1 2">
    <name type="scientific">Vreelandella lionensis</name>
    <dbReference type="NCBI Taxonomy" id="1144478"/>
    <lineage>
        <taxon>Bacteria</taxon>
        <taxon>Pseudomonadati</taxon>
        <taxon>Pseudomonadota</taxon>
        <taxon>Gammaproteobacteria</taxon>
        <taxon>Oceanospirillales</taxon>
        <taxon>Halomonadaceae</taxon>
        <taxon>Vreelandella</taxon>
    </lineage>
</organism>
<reference evidence="1 2" key="1">
    <citation type="submission" date="2024-10" db="EMBL/GenBank/DDBJ databases">
        <title>The Natural Products Discovery Center: Release of the First 8490 Sequenced Strains for Exploring Actinobacteria Biosynthetic Diversity.</title>
        <authorList>
            <person name="Kalkreuter E."/>
            <person name="Kautsar S.A."/>
            <person name="Yang D."/>
            <person name="Bader C.D."/>
            <person name="Teijaro C.N."/>
            <person name="Fluegel L."/>
            <person name="Davis C.M."/>
            <person name="Simpson J.R."/>
            <person name="Lauterbach L."/>
            <person name="Steele A.D."/>
            <person name="Gui C."/>
            <person name="Meng S."/>
            <person name="Li G."/>
            <person name="Viehrig K."/>
            <person name="Ye F."/>
            <person name="Su P."/>
            <person name="Kiefer A.F."/>
            <person name="Nichols A."/>
            <person name="Cepeda A.J."/>
            <person name="Yan W."/>
            <person name="Fan B."/>
            <person name="Jiang Y."/>
            <person name="Adhikari A."/>
            <person name="Zheng C.-J."/>
            <person name="Schuster L."/>
            <person name="Cowan T.M."/>
            <person name="Smanski M.J."/>
            <person name="Chevrette M.G."/>
            <person name="De Carvalho L.P.S."/>
            <person name="Shen B."/>
        </authorList>
    </citation>
    <scope>NUCLEOTIDE SEQUENCE [LARGE SCALE GENOMIC DNA]</scope>
    <source>
        <strain evidence="1 2">NPDC077409</strain>
    </source>
</reference>
<gene>
    <name evidence="1" type="ORF">ACIGG6_02610</name>
</gene>
<dbReference type="RefSeq" id="WP_399841963.1">
    <property type="nucleotide sequence ID" value="NZ_JBITWC010000003.1"/>
</dbReference>
<evidence type="ECO:0000313" key="2">
    <source>
        <dbReference type="Proteomes" id="UP001614338"/>
    </source>
</evidence>
<accession>A0ABW8BRK7</accession>
<keyword evidence="2" id="KW-1185">Reference proteome</keyword>
<name>A0ABW8BRK7_9GAMM</name>
<dbReference type="Proteomes" id="UP001614338">
    <property type="component" value="Unassembled WGS sequence"/>
</dbReference>
<sequence>MIRSINGVGGQSRQLADIAEALRIPEQPPLISTQRYLNNAVIKRKAETFKVFLVRVHECTLRGKRYRFLMDGHHNYAAAKLRGVEPTFTTPGAKFLRHLNKMTPRQQEAFFINNLTDCPHYYVETGEIVAELEAPMELSQ</sequence>